<evidence type="ECO:0000256" key="2">
    <source>
        <dbReference type="SAM" id="SignalP"/>
    </source>
</evidence>
<sequence length="183" mass="19762">MVMMTCLALWGTSSAIAATDNSALFTFAGEYQAIDPRSGEVTPSTLKVIPYKKGMEDESNLTEEQLSLRAWVAENTETKEKVYLDRLDNKDSEMSEALKARGWSCVASSHMMLCGGPSGVQPFNGEDFTSKTGWLAILLHSGPLELVKCGAKGCDNKQADPDRQAQDAAPQPNQPNSQSGSIL</sequence>
<dbReference type="EMBL" id="PDDX01000001">
    <property type="protein sequence ID" value="PHI30350.1"/>
    <property type="molecule type" value="Genomic_DNA"/>
</dbReference>
<feature type="compositionally biased region" description="Low complexity" evidence="1">
    <location>
        <begin position="166"/>
        <end position="183"/>
    </location>
</feature>
<comment type="caution">
    <text evidence="3">The sequence shown here is derived from an EMBL/GenBank/DDBJ whole genome shotgun (WGS) entry which is preliminary data.</text>
</comment>
<dbReference type="Proteomes" id="UP000224974">
    <property type="component" value="Unassembled WGS sequence"/>
</dbReference>
<evidence type="ECO:0000313" key="4">
    <source>
        <dbReference type="Proteomes" id="UP000224974"/>
    </source>
</evidence>
<gene>
    <name evidence="3" type="ORF">CRN84_13905</name>
</gene>
<reference evidence="4" key="1">
    <citation type="submission" date="2017-09" db="EMBL/GenBank/DDBJ databases">
        <title>FDA dAtabase for Regulatory Grade micrObial Sequences (FDA-ARGOS): Supporting development and validation of Infectious Disease Dx tests.</title>
        <authorList>
            <person name="Minogue T."/>
            <person name="Wolcott M."/>
            <person name="Wasieloski L."/>
            <person name="Aguilar W."/>
            <person name="Moore D."/>
            <person name="Tallon L."/>
            <person name="Sadzewicz L."/>
            <person name="Ott S."/>
            <person name="Zhao X."/>
            <person name="Nagaraj S."/>
            <person name="Vavikolanu K."/>
            <person name="Aluvathingal J."/>
            <person name="Nadendla S."/>
            <person name="Sichtig H."/>
        </authorList>
    </citation>
    <scope>NUCLEOTIDE SEQUENCE [LARGE SCALE GENOMIC DNA]</scope>
    <source>
        <strain evidence="4">FDAARGOS_387</strain>
    </source>
</reference>
<evidence type="ECO:0000313" key="3">
    <source>
        <dbReference type="EMBL" id="PHI30350.1"/>
    </source>
</evidence>
<proteinExistence type="predicted"/>
<keyword evidence="4" id="KW-1185">Reference proteome</keyword>
<organism evidence="3 4">
    <name type="scientific">Budvicia aquatica</name>
    <dbReference type="NCBI Taxonomy" id="82979"/>
    <lineage>
        <taxon>Bacteria</taxon>
        <taxon>Pseudomonadati</taxon>
        <taxon>Pseudomonadota</taxon>
        <taxon>Gammaproteobacteria</taxon>
        <taxon>Enterobacterales</taxon>
        <taxon>Budviciaceae</taxon>
        <taxon>Budvicia</taxon>
    </lineage>
</organism>
<evidence type="ECO:0000256" key="1">
    <source>
        <dbReference type="SAM" id="MobiDB-lite"/>
    </source>
</evidence>
<feature type="signal peptide" evidence="2">
    <location>
        <begin position="1"/>
        <end position="17"/>
    </location>
</feature>
<dbReference type="AlphaFoldDB" id="A0A2C6C1X1"/>
<protein>
    <submittedName>
        <fullName evidence="3">Uncharacterized protein</fullName>
    </submittedName>
</protein>
<feature type="region of interest" description="Disordered" evidence="1">
    <location>
        <begin position="155"/>
        <end position="183"/>
    </location>
</feature>
<feature type="chain" id="PRO_5012361029" evidence="2">
    <location>
        <begin position="18"/>
        <end position="183"/>
    </location>
</feature>
<feature type="compositionally biased region" description="Basic and acidic residues" evidence="1">
    <location>
        <begin position="155"/>
        <end position="165"/>
    </location>
</feature>
<keyword evidence="2" id="KW-0732">Signal</keyword>
<accession>A0A2C6C1X1</accession>
<name>A0A2C6C1X1_9GAMM</name>